<evidence type="ECO:0000259" key="13">
    <source>
        <dbReference type="PROSITE" id="PS51098"/>
    </source>
</evidence>
<dbReference type="GO" id="GO:0009401">
    <property type="term" value="P:phosphoenolpyruvate-dependent sugar phosphotransferase system"/>
    <property type="evidence" value="ECO:0007669"/>
    <property type="project" value="UniProtKB-KW"/>
</dbReference>
<proteinExistence type="predicted"/>
<protein>
    <submittedName>
        <fullName evidence="15">PTS system IIB component, Glc family /PTS system IIC component, Glc family</fullName>
    </submittedName>
</protein>
<dbReference type="PANTHER" id="PTHR30175:SF3">
    <property type="entry name" value="PTS SYSTEM N-ACETYLMURAMIC ACID-SPECIFIC EIIBC COMPONENT"/>
    <property type="match status" value="1"/>
</dbReference>
<keyword evidence="16" id="KW-1185">Reference proteome</keyword>
<dbReference type="Gene3D" id="3.30.1360.60">
    <property type="entry name" value="Glucose permease domain IIB"/>
    <property type="match status" value="1"/>
</dbReference>
<feature type="transmembrane region" description="Helical" evidence="12">
    <location>
        <begin position="206"/>
        <end position="225"/>
    </location>
</feature>
<keyword evidence="5" id="KW-0808">Transferase</keyword>
<dbReference type="GO" id="GO:0005886">
    <property type="term" value="C:plasma membrane"/>
    <property type="evidence" value="ECO:0007669"/>
    <property type="project" value="UniProtKB-SubCell"/>
</dbReference>
<feature type="transmembrane region" description="Helical" evidence="12">
    <location>
        <begin position="316"/>
        <end position="339"/>
    </location>
</feature>
<keyword evidence="4" id="KW-0762">Sugar transport</keyword>
<dbReference type="GO" id="GO:0090588">
    <property type="term" value="F:protein-phosphocysteine-N-acetylmuramate phosphotransferase system transporter activity"/>
    <property type="evidence" value="ECO:0007669"/>
    <property type="project" value="TreeGrafter"/>
</dbReference>
<evidence type="ECO:0000256" key="7">
    <source>
        <dbReference type="ARBA" id="ARBA00022692"/>
    </source>
</evidence>
<feature type="transmembrane region" description="Helical" evidence="12">
    <location>
        <begin position="418"/>
        <end position="439"/>
    </location>
</feature>
<feature type="transmembrane region" description="Helical" evidence="12">
    <location>
        <begin position="116"/>
        <end position="140"/>
    </location>
</feature>
<keyword evidence="6" id="KW-0598">Phosphotransferase system</keyword>
<reference evidence="16" key="1">
    <citation type="submission" date="2017-07" db="EMBL/GenBank/DDBJ databases">
        <authorList>
            <person name="Varghese N."/>
            <person name="Submissions S."/>
        </authorList>
    </citation>
    <scope>NUCLEOTIDE SEQUENCE [LARGE SCALE GENOMIC DNA]</scope>
    <source>
        <strain evidence="16">NLAE-zl-C134</strain>
    </source>
</reference>
<dbReference type="PROSITE" id="PS51098">
    <property type="entry name" value="PTS_EIIB_TYPE_1"/>
    <property type="match status" value="1"/>
</dbReference>
<dbReference type="EMBL" id="UHJJ01000002">
    <property type="protein sequence ID" value="SUQ13243.1"/>
    <property type="molecule type" value="Genomic_DNA"/>
</dbReference>
<dbReference type="GO" id="GO:0016301">
    <property type="term" value="F:kinase activity"/>
    <property type="evidence" value="ECO:0007669"/>
    <property type="project" value="UniProtKB-KW"/>
</dbReference>
<evidence type="ECO:0000256" key="10">
    <source>
        <dbReference type="ARBA" id="ARBA00023136"/>
    </source>
</evidence>
<feature type="transmembrane region" description="Helical" evidence="12">
    <location>
        <begin position="237"/>
        <end position="260"/>
    </location>
</feature>
<evidence type="ECO:0000313" key="16">
    <source>
        <dbReference type="Proteomes" id="UP000254051"/>
    </source>
</evidence>
<evidence type="ECO:0000259" key="14">
    <source>
        <dbReference type="PROSITE" id="PS51103"/>
    </source>
</evidence>
<dbReference type="InterPro" id="IPR001996">
    <property type="entry name" value="PTS_IIB_1"/>
</dbReference>
<dbReference type="OrthoDB" id="92465at2"/>
<evidence type="ECO:0000256" key="8">
    <source>
        <dbReference type="ARBA" id="ARBA00022777"/>
    </source>
</evidence>
<keyword evidence="2" id="KW-0813">Transport</keyword>
<feature type="transmembrane region" description="Helical" evidence="12">
    <location>
        <begin position="182"/>
        <end position="200"/>
    </location>
</feature>
<dbReference type="RefSeq" id="WP_109709222.1">
    <property type="nucleotide sequence ID" value="NZ_QGDS01000002.1"/>
</dbReference>
<dbReference type="Pfam" id="PF02378">
    <property type="entry name" value="PTS_EIIC"/>
    <property type="match status" value="1"/>
</dbReference>
<evidence type="ECO:0000256" key="4">
    <source>
        <dbReference type="ARBA" id="ARBA00022597"/>
    </source>
</evidence>
<name>A0A316ANP6_9FIRM</name>
<evidence type="ECO:0000256" key="12">
    <source>
        <dbReference type="SAM" id="Phobius"/>
    </source>
</evidence>
<dbReference type="AlphaFoldDB" id="A0A316ANP6"/>
<gene>
    <name evidence="15" type="ORF">SAMN05216529_102461</name>
</gene>
<dbReference type="InterPro" id="IPR018113">
    <property type="entry name" value="PTrfase_EIIB_Cys"/>
</dbReference>
<evidence type="ECO:0000256" key="3">
    <source>
        <dbReference type="ARBA" id="ARBA00022475"/>
    </source>
</evidence>
<keyword evidence="3" id="KW-1003">Cell membrane</keyword>
<dbReference type="Pfam" id="PF00367">
    <property type="entry name" value="PTS_EIIB"/>
    <property type="match status" value="1"/>
</dbReference>
<feature type="transmembrane region" description="Helical" evidence="12">
    <location>
        <begin position="272"/>
        <end position="295"/>
    </location>
</feature>
<feature type="active site" description="Phosphocysteine intermediate; for EIIB activity" evidence="11">
    <location>
        <position position="26"/>
    </location>
</feature>
<feature type="domain" description="PTS EIIC type-1" evidence="14">
    <location>
        <begin position="111"/>
        <end position="444"/>
    </location>
</feature>
<dbReference type="PROSITE" id="PS51103">
    <property type="entry name" value="PTS_EIIC_TYPE_1"/>
    <property type="match status" value="1"/>
</dbReference>
<dbReference type="PROSITE" id="PS01035">
    <property type="entry name" value="PTS_EIIB_TYPE_1_CYS"/>
    <property type="match status" value="1"/>
</dbReference>
<evidence type="ECO:0000256" key="9">
    <source>
        <dbReference type="ARBA" id="ARBA00022989"/>
    </source>
</evidence>
<dbReference type="CDD" id="cd00212">
    <property type="entry name" value="PTS_IIB_glc"/>
    <property type="match status" value="1"/>
</dbReference>
<dbReference type="InterPro" id="IPR003352">
    <property type="entry name" value="PTS_EIIC"/>
</dbReference>
<dbReference type="Proteomes" id="UP000254051">
    <property type="component" value="Unassembled WGS sequence"/>
</dbReference>
<keyword evidence="7 12" id="KW-0812">Transmembrane</keyword>
<keyword evidence="9 12" id="KW-1133">Transmembrane helix</keyword>
<feature type="transmembrane region" description="Helical" evidence="12">
    <location>
        <begin position="152"/>
        <end position="170"/>
    </location>
</feature>
<evidence type="ECO:0000256" key="5">
    <source>
        <dbReference type="ARBA" id="ARBA00022679"/>
    </source>
</evidence>
<feature type="domain" description="PTS EIIB type-1" evidence="13">
    <location>
        <begin position="4"/>
        <end position="87"/>
    </location>
</feature>
<evidence type="ECO:0000256" key="1">
    <source>
        <dbReference type="ARBA" id="ARBA00004651"/>
    </source>
</evidence>
<keyword evidence="8" id="KW-0418">Kinase</keyword>
<sequence length="444" mass="47399">MSNQKITLDIIELLGTKENLLSVENCMTRVRINVKDVEKCEVEQLKKLEYILGTTVQGNNVQLVVGPGKSSKIAAEISEITGIKSSEVDEAAVRKEENREKNNTPFKRVLKKVASVFIPILPAFIACGLMVAIYEAGYVFFPGLEETDFGKILSAIAYSVFSLLPIIVGYNTAKEFGGSPILGAVLAAILNTASITGIHIMGIECAAGRGGVISILIVAAIGAKLERIIRKRMPEILDTFLTPLFTIFIMTFLGLIIFQPLAGLVSDTVGNFVQYIIYNVPALAGLATLVYLPLVMTGMHHGLIAVNAQLITDFGVTYLLPVTCMAGAGQVGASFYVLLKTKNKRLKKVCKNALPVGMLGIGEPLMWGVTVPLGKPFLASCLGGAVGGSAVAIMHVAAKIPELSGLQLSLITTSPLKYLIGIAISYAAGFLFCMLLGFADPEEE</sequence>
<evidence type="ECO:0000256" key="6">
    <source>
        <dbReference type="ARBA" id="ARBA00022683"/>
    </source>
</evidence>
<dbReference type="SUPFAM" id="SSF55604">
    <property type="entry name" value="Glucose permease domain IIB"/>
    <property type="match status" value="1"/>
</dbReference>
<dbReference type="InterPro" id="IPR050558">
    <property type="entry name" value="PTS_Sugar-Specific_Components"/>
</dbReference>
<evidence type="ECO:0000256" key="2">
    <source>
        <dbReference type="ARBA" id="ARBA00022448"/>
    </source>
</evidence>
<dbReference type="InterPro" id="IPR036878">
    <property type="entry name" value="Glu_permease_IIB"/>
</dbReference>
<evidence type="ECO:0000256" key="11">
    <source>
        <dbReference type="PROSITE-ProRule" id="PRU00421"/>
    </source>
</evidence>
<accession>A0A316ANP6</accession>
<keyword evidence="10 12" id="KW-0472">Membrane</keyword>
<feature type="transmembrane region" description="Helical" evidence="12">
    <location>
        <begin position="377"/>
        <end position="397"/>
    </location>
</feature>
<comment type="subcellular location">
    <subcellularLocation>
        <location evidence="1">Cell membrane</location>
        <topology evidence="1">Multi-pass membrane protein</topology>
    </subcellularLocation>
</comment>
<organism evidence="15 16">
    <name type="scientific">Faecalicatena contorta</name>
    <dbReference type="NCBI Taxonomy" id="39482"/>
    <lineage>
        <taxon>Bacteria</taxon>
        <taxon>Bacillati</taxon>
        <taxon>Bacillota</taxon>
        <taxon>Clostridia</taxon>
        <taxon>Lachnospirales</taxon>
        <taxon>Lachnospiraceae</taxon>
        <taxon>Faecalicatena</taxon>
    </lineage>
</organism>
<dbReference type="GO" id="GO:0008982">
    <property type="term" value="F:protein-N(PI)-phosphohistidine-sugar phosphotransferase activity"/>
    <property type="evidence" value="ECO:0007669"/>
    <property type="project" value="InterPro"/>
</dbReference>
<dbReference type="InterPro" id="IPR013013">
    <property type="entry name" value="PTS_EIIC_1"/>
</dbReference>
<dbReference type="PANTHER" id="PTHR30175">
    <property type="entry name" value="PHOSPHOTRANSFERASE SYSTEM TRANSPORT PROTEIN"/>
    <property type="match status" value="1"/>
</dbReference>
<evidence type="ECO:0000313" key="15">
    <source>
        <dbReference type="EMBL" id="SUQ13243.1"/>
    </source>
</evidence>